<dbReference type="PANTHER" id="PTHR31225">
    <property type="entry name" value="OS04G0344100 PROTEIN-RELATED"/>
    <property type="match status" value="1"/>
</dbReference>
<proteinExistence type="predicted"/>
<dbReference type="FunFam" id="1.10.600.10:FF:000007">
    <property type="entry name" value="Isoprene synthase, chloroplastic"/>
    <property type="match status" value="1"/>
</dbReference>
<dbReference type="AlphaFoldDB" id="A0A9Q0R398"/>
<dbReference type="InterPro" id="IPR034741">
    <property type="entry name" value="Terpene_cyclase-like_1_C"/>
</dbReference>
<dbReference type="Pfam" id="PF03936">
    <property type="entry name" value="Terpene_synth_C"/>
    <property type="match status" value="1"/>
</dbReference>
<evidence type="ECO:0000256" key="3">
    <source>
        <dbReference type="ARBA" id="ARBA00023239"/>
    </source>
</evidence>
<dbReference type="InterPro" id="IPR008930">
    <property type="entry name" value="Terpenoid_cyclase/PrenylTrfase"/>
</dbReference>
<accession>A0A9Q0R398</accession>
<evidence type="ECO:0000313" key="7">
    <source>
        <dbReference type="Proteomes" id="UP001141806"/>
    </source>
</evidence>
<organism evidence="6 7">
    <name type="scientific">Protea cynaroides</name>
    <dbReference type="NCBI Taxonomy" id="273540"/>
    <lineage>
        <taxon>Eukaryota</taxon>
        <taxon>Viridiplantae</taxon>
        <taxon>Streptophyta</taxon>
        <taxon>Embryophyta</taxon>
        <taxon>Tracheophyta</taxon>
        <taxon>Spermatophyta</taxon>
        <taxon>Magnoliopsida</taxon>
        <taxon>Proteales</taxon>
        <taxon>Proteaceae</taxon>
        <taxon>Protea</taxon>
    </lineage>
</organism>
<dbReference type="CDD" id="cd00684">
    <property type="entry name" value="Terpene_cyclase_plant_C1"/>
    <property type="match status" value="1"/>
</dbReference>
<evidence type="ECO:0000313" key="6">
    <source>
        <dbReference type="EMBL" id="KAJ4981402.1"/>
    </source>
</evidence>
<dbReference type="FunFam" id="1.50.10.130:FF:000001">
    <property type="entry name" value="Isoprene synthase, chloroplastic"/>
    <property type="match status" value="1"/>
</dbReference>
<dbReference type="PANTHER" id="PTHR31225:SF98">
    <property type="entry name" value="TERPENE SYNTHASE 9-RELATED"/>
    <property type="match status" value="1"/>
</dbReference>
<dbReference type="EMBL" id="JAMYWD010000001">
    <property type="protein sequence ID" value="KAJ4981402.1"/>
    <property type="molecule type" value="Genomic_DNA"/>
</dbReference>
<dbReference type="GO" id="GO:0016102">
    <property type="term" value="P:diterpenoid biosynthetic process"/>
    <property type="evidence" value="ECO:0007669"/>
    <property type="project" value="InterPro"/>
</dbReference>
<keyword evidence="3" id="KW-0456">Lyase</keyword>
<feature type="domain" description="Terpene synthase N-terminal" evidence="4">
    <location>
        <begin position="91"/>
        <end position="258"/>
    </location>
</feature>
<dbReference type="Proteomes" id="UP001141806">
    <property type="component" value="Unassembled WGS sequence"/>
</dbReference>
<evidence type="ECO:0000259" key="4">
    <source>
        <dbReference type="Pfam" id="PF01397"/>
    </source>
</evidence>
<dbReference type="Gene3D" id="1.50.10.130">
    <property type="entry name" value="Terpene synthase, N-terminal domain"/>
    <property type="match status" value="1"/>
</dbReference>
<dbReference type="Gene3D" id="1.10.600.10">
    <property type="entry name" value="Farnesyl Diphosphate Synthase"/>
    <property type="match status" value="1"/>
</dbReference>
<protein>
    <submittedName>
        <fullName evidence="6">Uncharacterized protein</fullName>
    </submittedName>
</protein>
<comment type="caution">
    <text evidence="6">The sequence shown here is derived from an EMBL/GenBank/DDBJ whole genome shotgun (WGS) entry which is preliminary data.</text>
</comment>
<feature type="domain" description="Terpene synthase metal-binding" evidence="5">
    <location>
        <begin position="316"/>
        <end position="558"/>
    </location>
</feature>
<dbReference type="InterPro" id="IPR005630">
    <property type="entry name" value="Terpene_synthase_metal-bd"/>
</dbReference>
<dbReference type="InterPro" id="IPR050148">
    <property type="entry name" value="Terpene_synthase-like"/>
</dbReference>
<dbReference type="GO" id="GO:0000287">
    <property type="term" value="F:magnesium ion binding"/>
    <property type="evidence" value="ECO:0007669"/>
    <property type="project" value="InterPro"/>
</dbReference>
<dbReference type="InterPro" id="IPR001906">
    <property type="entry name" value="Terpene_synth_N"/>
</dbReference>
<dbReference type="InterPro" id="IPR044814">
    <property type="entry name" value="Terpene_cyclase_plant_C1"/>
</dbReference>
<dbReference type="Pfam" id="PF01397">
    <property type="entry name" value="Terpene_synth"/>
    <property type="match status" value="1"/>
</dbReference>
<reference evidence="6" key="1">
    <citation type="journal article" date="2023" name="Plant J.">
        <title>The genome of the king protea, Protea cynaroides.</title>
        <authorList>
            <person name="Chang J."/>
            <person name="Duong T.A."/>
            <person name="Schoeman C."/>
            <person name="Ma X."/>
            <person name="Roodt D."/>
            <person name="Barker N."/>
            <person name="Li Z."/>
            <person name="Van de Peer Y."/>
            <person name="Mizrachi E."/>
        </authorList>
    </citation>
    <scope>NUCLEOTIDE SEQUENCE</scope>
    <source>
        <tissue evidence="6">Young leaves</tissue>
    </source>
</reference>
<dbReference type="SUPFAM" id="SSF48576">
    <property type="entry name" value="Terpenoid synthases"/>
    <property type="match status" value="1"/>
</dbReference>
<evidence type="ECO:0000256" key="1">
    <source>
        <dbReference type="ARBA" id="ARBA00022723"/>
    </source>
</evidence>
<dbReference type="SFLD" id="SFLDS00005">
    <property type="entry name" value="Isoprenoid_Synthase_Type_I"/>
    <property type="match status" value="1"/>
</dbReference>
<dbReference type="InterPro" id="IPR036965">
    <property type="entry name" value="Terpene_synth_N_sf"/>
</dbReference>
<dbReference type="InterPro" id="IPR008949">
    <property type="entry name" value="Isoprenoid_synthase_dom_sf"/>
</dbReference>
<keyword evidence="1" id="KW-0479">Metal-binding</keyword>
<keyword evidence="7" id="KW-1185">Reference proteome</keyword>
<evidence type="ECO:0000256" key="2">
    <source>
        <dbReference type="ARBA" id="ARBA00022842"/>
    </source>
</evidence>
<sequence>MGVMTVIPASSISRPILKIGVIPASSISQSILKMGVIPLCLSSFTAVLPPSEISCLQNRRVGQATVAHCRGTDPSASPERERRSAQYDPSIWDHQLIESMKNPYINELSLARLEELKQEVKGLIRSTSDPLSRLELIDEIQRLGVAYHFEEEIKEYLDHLVHWEGNGDLYTAALKFRLLREHDYQISSDMFNEFKNGWSFRNCSSMEAKGLLSLYEASHLGMNGEAVLEEAMEFSFSRLKSLITHLGHGMRDQVQQSLEVPLHWRTIRLEARNFIKIYENDHTKSSILLELAKLDFNIVQTVHQRDLQELSRWWTDLDFKEEFCFARDRLVENFIWAVGIISEPQFSQCRKGLTKLICILTVIDDIYDVYGSLDELELLTNAVDRWDLKAVEELPNYMKSCYLALLNFGNGVVFDAQTDHGLNILPYVKKEWANLCKAYLVEARWFYEGYTPGLDEYLANAWISVGGPVAIAHGYLLRMQDRRTISDESFDDWLNHGLELFYWASIITRLSDDLGTSQAEMARGDVHKSIQCYMMENGISEGEAREHIKGLVGESWKKLNECCQSCGLPRWAVDMALNMARTALCIFQHGDGIGSPSGVTEDRVVSLFIEPLP</sequence>
<dbReference type="GO" id="GO:0010333">
    <property type="term" value="F:terpene synthase activity"/>
    <property type="evidence" value="ECO:0007669"/>
    <property type="project" value="InterPro"/>
</dbReference>
<keyword evidence="2" id="KW-0460">Magnesium</keyword>
<evidence type="ECO:0000259" key="5">
    <source>
        <dbReference type="Pfam" id="PF03936"/>
    </source>
</evidence>
<gene>
    <name evidence="6" type="ORF">NE237_032239</name>
</gene>
<dbReference type="SFLD" id="SFLDG01019">
    <property type="entry name" value="Terpene_Cyclase_Like_1_C_Termi"/>
    <property type="match status" value="1"/>
</dbReference>
<dbReference type="SUPFAM" id="SSF48239">
    <property type="entry name" value="Terpenoid cyclases/Protein prenyltransferases"/>
    <property type="match status" value="1"/>
</dbReference>
<name>A0A9Q0R398_9MAGN</name>
<dbReference type="OrthoDB" id="1936865at2759"/>